<dbReference type="InterPro" id="IPR002797">
    <property type="entry name" value="Polysacc_synth"/>
</dbReference>
<dbReference type="CDD" id="cd13128">
    <property type="entry name" value="MATE_Wzx_like"/>
    <property type="match status" value="1"/>
</dbReference>
<gene>
    <name evidence="7" type="ORF">SAMN04488587_1730</name>
</gene>
<organism evidence="7 8">
    <name type="scientific">Methanococcoides vulcani</name>
    <dbReference type="NCBI Taxonomy" id="1353158"/>
    <lineage>
        <taxon>Archaea</taxon>
        <taxon>Methanobacteriati</taxon>
        <taxon>Methanobacteriota</taxon>
        <taxon>Stenosarchaea group</taxon>
        <taxon>Methanomicrobia</taxon>
        <taxon>Methanosarcinales</taxon>
        <taxon>Methanosarcinaceae</taxon>
        <taxon>Methanococcoides</taxon>
    </lineage>
</organism>
<feature type="transmembrane region" description="Helical" evidence="6">
    <location>
        <begin position="244"/>
        <end position="264"/>
    </location>
</feature>
<keyword evidence="4 6" id="KW-1133">Transmembrane helix</keyword>
<evidence type="ECO:0000256" key="1">
    <source>
        <dbReference type="ARBA" id="ARBA00004651"/>
    </source>
</evidence>
<dbReference type="RefSeq" id="WP_244625205.1">
    <property type="nucleotide sequence ID" value="NZ_CAAGSJ010000006.1"/>
</dbReference>
<feature type="transmembrane region" description="Helical" evidence="6">
    <location>
        <begin position="39"/>
        <end position="57"/>
    </location>
</feature>
<dbReference type="AlphaFoldDB" id="A0A1I0ARG5"/>
<evidence type="ECO:0000256" key="5">
    <source>
        <dbReference type="ARBA" id="ARBA00023136"/>
    </source>
</evidence>
<evidence type="ECO:0000313" key="7">
    <source>
        <dbReference type="EMBL" id="SES96081.1"/>
    </source>
</evidence>
<evidence type="ECO:0000313" key="8">
    <source>
        <dbReference type="Proteomes" id="UP000243338"/>
    </source>
</evidence>
<dbReference type="STRING" id="1353158.SAMN04488587_1730"/>
<keyword evidence="8" id="KW-1185">Reference proteome</keyword>
<dbReference type="GO" id="GO:0005886">
    <property type="term" value="C:plasma membrane"/>
    <property type="evidence" value="ECO:0007669"/>
    <property type="project" value="UniProtKB-SubCell"/>
</dbReference>
<keyword evidence="2" id="KW-1003">Cell membrane</keyword>
<proteinExistence type="predicted"/>
<dbReference type="EMBL" id="FOHQ01000005">
    <property type="protein sequence ID" value="SES96081.1"/>
    <property type="molecule type" value="Genomic_DNA"/>
</dbReference>
<evidence type="ECO:0000256" key="4">
    <source>
        <dbReference type="ARBA" id="ARBA00022989"/>
    </source>
</evidence>
<dbReference type="Proteomes" id="UP000243338">
    <property type="component" value="Unassembled WGS sequence"/>
</dbReference>
<feature type="transmembrane region" description="Helical" evidence="6">
    <location>
        <begin position="77"/>
        <end position="100"/>
    </location>
</feature>
<feature type="transmembrane region" description="Helical" evidence="6">
    <location>
        <begin position="323"/>
        <end position="343"/>
    </location>
</feature>
<keyword evidence="3 6" id="KW-0812">Transmembrane</keyword>
<feature type="transmembrane region" description="Helical" evidence="6">
    <location>
        <begin position="285"/>
        <end position="303"/>
    </location>
</feature>
<dbReference type="PANTHER" id="PTHR30250:SF11">
    <property type="entry name" value="O-ANTIGEN TRANSPORTER-RELATED"/>
    <property type="match status" value="1"/>
</dbReference>
<feature type="transmembrane region" description="Helical" evidence="6">
    <location>
        <begin position="410"/>
        <end position="431"/>
    </location>
</feature>
<sequence length="481" mass="53120">MSIGEVQRQSIASFVGQISFTFIGFLSTMYFAHTVGASILGAYFLFTAYYGIINMITDGGFGGAAIKRISEGEEQDAYFSAFFVLRSLFVVVVVSTLIGFRNYFIEFDDAGIFSWLLLALIASLFHGSVTSGVAGTGKMGVHAAGHLVNNISRIVIQVAAVFLGFGVAGLAGGFVAGLFIAAIIELRFFDLHFVRFEWWHVKSLSSFSFWLFLTSAGVILYSYVDTIMIDYYLSNSDVGIYRVVFQFASLATLATVAIRTTLWPKVSRWGKLEEIEFIEESLSRAFTYSLTLAIPVFVGGILFGDKLLYFFYGADFERGYLTLVILLFVQIVNIFHYFFTMYLGALNHQKDSFKVTAVSTAANIALNLILIPIIGIEGAACATLVTMGLSAILARNILSQIINIKIDNGSIFNILKAVFFMSIIVGCYRLLIPLSNVLLTLIPVLLGALIYGILILKFDVKMHDQFKEIATKMKIPWSSLL</sequence>
<evidence type="ECO:0000256" key="3">
    <source>
        <dbReference type="ARBA" id="ARBA00022692"/>
    </source>
</evidence>
<name>A0A1I0ARG5_9EURY</name>
<feature type="transmembrane region" description="Helical" evidence="6">
    <location>
        <begin position="12"/>
        <end position="32"/>
    </location>
</feature>
<comment type="subcellular location">
    <subcellularLocation>
        <location evidence="1">Cell membrane</location>
        <topology evidence="1">Multi-pass membrane protein</topology>
    </subcellularLocation>
</comment>
<feature type="transmembrane region" description="Helical" evidence="6">
    <location>
        <begin position="437"/>
        <end position="456"/>
    </location>
</feature>
<feature type="transmembrane region" description="Helical" evidence="6">
    <location>
        <begin position="154"/>
        <end position="184"/>
    </location>
</feature>
<evidence type="ECO:0000256" key="2">
    <source>
        <dbReference type="ARBA" id="ARBA00022475"/>
    </source>
</evidence>
<feature type="transmembrane region" description="Helical" evidence="6">
    <location>
        <begin position="204"/>
        <end position="224"/>
    </location>
</feature>
<dbReference type="InterPro" id="IPR050833">
    <property type="entry name" value="Poly_Biosynth_Transport"/>
</dbReference>
<accession>A0A1I0ARG5</accession>
<dbReference type="Pfam" id="PF01943">
    <property type="entry name" value="Polysacc_synt"/>
    <property type="match status" value="1"/>
</dbReference>
<protein>
    <submittedName>
        <fullName evidence="7">Membrane protein involved in the export of O-antigen and teichoic acid</fullName>
    </submittedName>
</protein>
<evidence type="ECO:0000256" key="6">
    <source>
        <dbReference type="SAM" id="Phobius"/>
    </source>
</evidence>
<dbReference type="PANTHER" id="PTHR30250">
    <property type="entry name" value="PST FAMILY PREDICTED COLANIC ACID TRANSPORTER"/>
    <property type="match status" value="1"/>
</dbReference>
<feature type="transmembrane region" description="Helical" evidence="6">
    <location>
        <begin position="112"/>
        <end position="134"/>
    </location>
</feature>
<keyword evidence="5 6" id="KW-0472">Membrane</keyword>
<reference evidence="8" key="1">
    <citation type="submission" date="2016-10" db="EMBL/GenBank/DDBJ databases">
        <authorList>
            <person name="Varghese N."/>
            <person name="Submissions S."/>
        </authorList>
    </citation>
    <scope>NUCLEOTIDE SEQUENCE [LARGE SCALE GENOMIC DNA]</scope>
    <source>
        <strain evidence="8">SLH 33</strain>
    </source>
</reference>